<keyword evidence="4 6" id="KW-1133">Transmembrane helix</keyword>
<evidence type="ECO:0000256" key="1">
    <source>
        <dbReference type="ARBA" id="ARBA00004651"/>
    </source>
</evidence>
<evidence type="ECO:0000313" key="7">
    <source>
        <dbReference type="EMBL" id="OKA39000.1"/>
    </source>
</evidence>
<feature type="transmembrane region" description="Helical" evidence="6">
    <location>
        <begin position="92"/>
        <end position="118"/>
    </location>
</feature>
<evidence type="ECO:0000256" key="6">
    <source>
        <dbReference type="SAM" id="Phobius"/>
    </source>
</evidence>
<keyword evidence="3 6" id="KW-0812">Transmembrane</keyword>
<evidence type="ECO:0008006" key="9">
    <source>
        <dbReference type="Google" id="ProtNLM"/>
    </source>
</evidence>
<dbReference type="InterPro" id="IPR050833">
    <property type="entry name" value="Poly_Biosynth_Transport"/>
</dbReference>
<feature type="transmembrane region" description="Helical" evidence="6">
    <location>
        <begin position="387"/>
        <end position="406"/>
    </location>
</feature>
<dbReference type="EMBL" id="MPON01000002">
    <property type="protein sequence ID" value="OKA39000.1"/>
    <property type="molecule type" value="Genomic_DNA"/>
</dbReference>
<accession>A0A1Q4LDH9</accession>
<feature type="transmembrane region" description="Helical" evidence="6">
    <location>
        <begin position="48"/>
        <end position="72"/>
    </location>
</feature>
<evidence type="ECO:0000256" key="3">
    <source>
        <dbReference type="ARBA" id="ARBA00022692"/>
    </source>
</evidence>
<dbReference type="AlphaFoldDB" id="A0A1Q4LDH9"/>
<feature type="transmembrane region" description="Helical" evidence="6">
    <location>
        <begin position="313"/>
        <end position="334"/>
    </location>
</feature>
<feature type="transmembrane region" description="Helical" evidence="6">
    <location>
        <begin position="354"/>
        <end position="375"/>
    </location>
</feature>
<gene>
    <name evidence="7" type="ORF">BJR07_13975</name>
</gene>
<keyword evidence="5 6" id="KW-0472">Membrane</keyword>
<evidence type="ECO:0000256" key="4">
    <source>
        <dbReference type="ARBA" id="ARBA00022989"/>
    </source>
</evidence>
<feature type="transmembrane region" description="Helical" evidence="6">
    <location>
        <begin position="412"/>
        <end position="435"/>
    </location>
</feature>
<dbReference type="GO" id="GO:0005886">
    <property type="term" value="C:plasma membrane"/>
    <property type="evidence" value="ECO:0007669"/>
    <property type="project" value="UniProtKB-SubCell"/>
</dbReference>
<name>A0A1Q4LDH9_BACCE</name>
<evidence type="ECO:0000256" key="2">
    <source>
        <dbReference type="ARBA" id="ARBA00022475"/>
    </source>
</evidence>
<evidence type="ECO:0000313" key="8">
    <source>
        <dbReference type="Proteomes" id="UP000186535"/>
    </source>
</evidence>
<dbReference type="PANTHER" id="PTHR30250">
    <property type="entry name" value="PST FAMILY PREDICTED COLANIC ACID TRANSPORTER"/>
    <property type="match status" value="1"/>
</dbReference>
<feature type="transmembrane region" description="Helical" evidence="6">
    <location>
        <begin position="178"/>
        <end position="207"/>
    </location>
</feature>
<protein>
    <recommendedName>
        <fullName evidence="9">Polysaccharide biosynthesis protein</fullName>
    </recommendedName>
</protein>
<feature type="transmembrane region" description="Helical" evidence="6">
    <location>
        <begin position="447"/>
        <end position="468"/>
    </location>
</feature>
<comment type="caution">
    <text evidence="7">The sequence shown here is derived from an EMBL/GenBank/DDBJ whole genome shotgun (WGS) entry which is preliminary data.</text>
</comment>
<feature type="transmembrane region" description="Helical" evidence="6">
    <location>
        <begin position="15"/>
        <end position="36"/>
    </location>
</feature>
<feature type="transmembrane region" description="Helical" evidence="6">
    <location>
        <begin position="474"/>
        <end position="498"/>
    </location>
</feature>
<feature type="transmembrane region" description="Helical" evidence="6">
    <location>
        <begin position="134"/>
        <end position="158"/>
    </location>
</feature>
<proteinExistence type="predicted"/>
<evidence type="ECO:0000256" key="5">
    <source>
        <dbReference type="ARBA" id="ARBA00023136"/>
    </source>
</evidence>
<sequence>MKKDSGTEVRKDKQILINMIIQIISFVINVAISFFLTSFIVEKIGKEVFGFWGLANNFISYITVFTIALNSMLSRFVTIKLHQNDFESANKYFSSVAIANIVLSIILCIPTIMMILLLEKVINIPEDFIFDVKLLWLFLFCSFFLNLSTSVFDVATFAKNRLDLSASINIKSNIFRALLLIVLFSCISPHLWYIGIAFLICTIYMVVKKYKFYKELTPDLIVAKRSFDWKSMKELLAVGFWNSVNQLNQIFMTGLDLLLTNIFIGATDMSMLSVAKTIPMQLQIFVQMIANTFTPQLTITYAKKGLNEFIKQVIFSMKVTGFLGSVPIIGLVVFGKDFFSLWMGSLSDSEIIKVHMLSILTLLPMLCDTIVNPLFNVNTITTRVKIPVITNLVIGILNVCIVYLLVKYTNLGVFAVAGVSAIMVLLRMILFIPVYSAHILKVKWSTFYWVLLRGGLSLIILTVVFMLIHNLTNITSWFSLIIICMLAGMFGYILNFLIMFNKEEKRIVINVLKQKLNKN</sequence>
<dbReference type="Proteomes" id="UP000186535">
    <property type="component" value="Unassembled WGS sequence"/>
</dbReference>
<keyword evidence="2" id="KW-1003">Cell membrane</keyword>
<comment type="subcellular location">
    <subcellularLocation>
        <location evidence="1">Cell membrane</location>
        <topology evidence="1">Multi-pass membrane protein</topology>
    </subcellularLocation>
</comment>
<reference evidence="7 8" key="1">
    <citation type="submission" date="2016-11" db="EMBL/GenBank/DDBJ databases">
        <title>Identification of Bacillus cereus isolated from egg-white.</title>
        <authorList>
            <person name="Soni A."/>
            <person name="Oey I."/>
            <person name="Silcock P."/>
            <person name="Bremer P."/>
        </authorList>
    </citation>
    <scope>NUCLEOTIDE SEQUENCE [LARGE SCALE GENOMIC DNA]</scope>
    <source>
        <strain evidence="7 8">NZAS03</strain>
    </source>
</reference>
<dbReference type="PANTHER" id="PTHR30250:SF26">
    <property type="entry name" value="PSMA PROTEIN"/>
    <property type="match status" value="1"/>
</dbReference>
<organism evidence="7 8">
    <name type="scientific">Bacillus cereus</name>
    <dbReference type="NCBI Taxonomy" id="1396"/>
    <lineage>
        <taxon>Bacteria</taxon>
        <taxon>Bacillati</taxon>
        <taxon>Bacillota</taxon>
        <taxon>Bacilli</taxon>
        <taxon>Bacillales</taxon>
        <taxon>Bacillaceae</taxon>
        <taxon>Bacillus</taxon>
        <taxon>Bacillus cereus group</taxon>
    </lineage>
</organism>